<reference evidence="4" key="1">
    <citation type="submission" date="2023-01" db="EMBL/GenBank/DDBJ databases">
        <title>Genome assembly of the deep-sea coral Lophelia pertusa.</title>
        <authorList>
            <person name="Herrera S."/>
            <person name="Cordes E."/>
        </authorList>
    </citation>
    <scope>NUCLEOTIDE SEQUENCE</scope>
    <source>
        <strain evidence="4">USNM1676648</strain>
        <tissue evidence="4">Polyp</tissue>
    </source>
</reference>
<dbReference type="InterPro" id="IPR002209">
    <property type="entry name" value="Fibroblast_GF_fam"/>
</dbReference>
<organism evidence="4 5">
    <name type="scientific">Desmophyllum pertusum</name>
    <dbReference type="NCBI Taxonomy" id="174260"/>
    <lineage>
        <taxon>Eukaryota</taxon>
        <taxon>Metazoa</taxon>
        <taxon>Cnidaria</taxon>
        <taxon>Anthozoa</taxon>
        <taxon>Hexacorallia</taxon>
        <taxon>Scleractinia</taxon>
        <taxon>Caryophylliina</taxon>
        <taxon>Caryophylliidae</taxon>
        <taxon>Desmophyllum</taxon>
    </lineage>
</organism>
<feature type="compositionally biased region" description="Polar residues" evidence="2">
    <location>
        <begin position="29"/>
        <end position="38"/>
    </location>
</feature>
<accession>A0A9W9ZPH3</accession>
<sequence>MVWDKLWTSIISLICLSSCLARPTRKSTSHSGDTQALENSGIDPLDVMNNSNQVVRIHKFKKLYSKNSAKFVRIHNGKVDGKGDRHDANVLIRMESAGSAGQVILKTYDGSVSLCLDQHGTVVAMPTQQGKTNQSCVFIQDQSSKGYTRFRSLPHGQWYLGITKDGRTKSARKTLSWQRSVQFIEYPPQSY</sequence>
<dbReference type="CDD" id="cd23307">
    <property type="entry name" value="beta-trefoil_FGF8-like"/>
    <property type="match status" value="1"/>
</dbReference>
<dbReference type="SMART" id="SM00442">
    <property type="entry name" value="FGF"/>
    <property type="match status" value="1"/>
</dbReference>
<feature type="signal peptide" evidence="3">
    <location>
        <begin position="1"/>
        <end position="21"/>
    </location>
</feature>
<evidence type="ECO:0000256" key="1">
    <source>
        <dbReference type="ARBA" id="ARBA00007936"/>
    </source>
</evidence>
<dbReference type="PANTHER" id="PTHR11486">
    <property type="entry name" value="FIBROBLAST GROWTH FACTOR"/>
    <property type="match status" value="1"/>
</dbReference>
<dbReference type="Gene3D" id="2.80.10.50">
    <property type="match status" value="1"/>
</dbReference>
<keyword evidence="5" id="KW-1185">Reference proteome</keyword>
<comment type="similarity">
    <text evidence="1">Belongs to the heparin-binding growth factors family.</text>
</comment>
<dbReference type="Pfam" id="PF00167">
    <property type="entry name" value="FGF"/>
    <property type="match status" value="1"/>
</dbReference>
<dbReference type="AlphaFoldDB" id="A0A9W9ZPH3"/>
<feature type="region of interest" description="Disordered" evidence="2">
    <location>
        <begin position="23"/>
        <end position="42"/>
    </location>
</feature>
<evidence type="ECO:0000313" key="5">
    <source>
        <dbReference type="Proteomes" id="UP001163046"/>
    </source>
</evidence>
<dbReference type="SUPFAM" id="SSF50353">
    <property type="entry name" value="Cytokine"/>
    <property type="match status" value="1"/>
</dbReference>
<name>A0A9W9ZPH3_9CNID</name>
<evidence type="ECO:0000256" key="2">
    <source>
        <dbReference type="SAM" id="MobiDB-lite"/>
    </source>
</evidence>
<dbReference type="EMBL" id="MU825885">
    <property type="protein sequence ID" value="KAJ7384769.1"/>
    <property type="molecule type" value="Genomic_DNA"/>
</dbReference>
<dbReference type="Proteomes" id="UP001163046">
    <property type="component" value="Unassembled WGS sequence"/>
</dbReference>
<feature type="chain" id="PRO_5040862675" evidence="3">
    <location>
        <begin position="22"/>
        <end position="191"/>
    </location>
</feature>
<dbReference type="GO" id="GO:0008083">
    <property type="term" value="F:growth factor activity"/>
    <property type="evidence" value="ECO:0007669"/>
    <property type="project" value="InterPro"/>
</dbReference>
<dbReference type="InterPro" id="IPR008996">
    <property type="entry name" value="IL1/FGF"/>
</dbReference>
<keyword evidence="3" id="KW-0732">Signal</keyword>
<proteinExistence type="inferred from homology"/>
<evidence type="ECO:0000313" key="4">
    <source>
        <dbReference type="EMBL" id="KAJ7384769.1"/>
    </source>
</evidence>
<dbReference type="OrthoDB" id="5987799at2759"/>
<protein>
    <submittedName>
        <fullName evidence="4">Fibroblast growth factor 18</fullName>
    </submittedName>
</protein>
<evidence type="ECO:0000256" key="3">
    <source>
        <dbReference type="SAM" id="SignalP"/>
    </source>
</evidence>
<gene>
    <name evidence="4" type="primary">FGF18_3</name>
    <name evidence="4" type="ORF">OS493_020361</name>
</gene>
<comment type="caution">
    <text evidence="4">The sequence shown here is derived from an EMBL/GenBank/DDBJ whole genome shotgun (WGS) entry which is preliminary data.</text>
</comment>